<dbReference type="EMBL" id="PYFT01000001">
    <property type="protein sequence ID" value="PSR56832.1"/>
    <property type="molecule type" value="Genomic_DNA"/>
</dbReference>
<accession>A0A2T2YMU0</accession>
<keyword evidence="2" id="KW-1185">Reference proteome</keyword>
<dbReference type="AlphaFoldDB" id="A0A2T2YMU0"/>
<sequence length="104" mass="12135">MKVYFKPEGGFGFFPGLNKPLELNSEVLSPDEANHLHQLIHEAQFFDLPNLEPEVNHGADQKKYTIRVEDQNQQHWIQFHDASGNPQLHNLLNYLNQKQKETRS</sequence>
<dbReference type="Pfam" id="PF20242">
    <property type="entry name" value="Emfourin"/>
    <property type="match status" value="1"/>
</dbReference>
<name>A0A2T2YMU0_9BACT</name>
<dbReference type="Proteomes" id="UP000240357">
    <property type="component" value="Unassembled WGS sequence"/>
</dbReference>
<dbReference type="InterPro" id="IPR049457">
    <property type="entry name" value="Emfourin"/>
</dbReference>
<comment type="caution">
    <text evidence="1">The sequence shown here is derived from an EMBL/GenBank/DDBJ whole genome shotgun (WGS) entry which is preliminary data.</text>
</comment>
<protein>
    <submittedName>
        <fullName evidence="1">Uncharacterized protein</fullName>
    </submittedName>
</protein>
<gene>
    <name evidence="1" type="ORF">AHMF7605_26705</name>
</gene>
<evidence type="ECO:0000313" key="1">
    <source>
        <dbReference type="EMBL" id="PSR56832.1"/>
    </source>
</evidence>
<dbReference type="OrthoDB" id="164747at2"/>
<reference evidence="1 2" key="1">
    <citation type="submission" date="2018-03" db="EMBL/GenBank/DDBJ databases">
        <title>Adhaeribacter sp. HMF7605 Genome sequencing and assembly.</title>
        <authorList>
            <person name="Kang H."/>
            <person name="Kang J."/>
            <person name="Cha I."/>
            <person name="Kim H."/>
            <person name="Joh K."/>
        </authorList>
    </citation>
    <scope>NUCLEOTIDE SEQUENCE [LARGE SCALE GENOMIC DNA]</scope>
    <source>
        <strain evidence="1 2">HMF7605</strain>
    </source>
</reference>
<proteinExistence type="predicted"/>
<organism evidence="1 2">
    <name type="scientific">Adhaeribacter arboris</name>
    <dbReference type="NCBI Taxonomy" id="2072846"/>
    <lineage>
        <taxon>Bacteria</taxon>
        <taxon>Pseudomonadati</taxon>
        <taxon>Bacteroidota</taxon>
        <taxon>Cytophagia</taxon>
        <taxon>Cytophagales</taxon>
        <taxon>Hymenobacteraceae</taxon>
        <taxon>Adhaeribacter</taxon>
    </lineage>
</organism>
<evidence type="ECO:0000313" key="2">
    <source>
        <dbReference type="Proteomes" id="UP000240357"/>
    </source>
</evidence>
<dbReference type="RefSeq" id="WP_106933007.1">
    <property type="nucleotide sequence ID" value="NZ_PYFT01000001.1"/>
</dbReference>